<keyword evidence="5" id="KW-1185">Reference proteome</keyword>
<gene>
    <name evidence="4" type="ORF">NXF25_002970</name>
</gene>
<dbReference type="PROSITE" id="PS00723">
    <property type="entry name" value="POLYPRENYL_SYNTHASE_1"/>
    <property type="match status" value="1"/>
</dbReference>
<organism evidence="4 5">
    <name type="scientific">Crotalus adamanteus</name>
    <name type="common">Eastern diamondback rattlesnake</name>
    <dbReference type="NCBI Taxonomy" id="8729"/>
    <lineage>
        <taxon>Eukaryota</taxon>
        <taxon>Metazoa</taxon>
        <taxon>Chordata</taxon>
        <taxon>Craniata</taxon>
        <taxon>Vertebrata</taxon>
        <taxon>Euteleostomi</taxon>
        <taxon>Lepidosauria</taxon>
        <taxon>Squamata</taxon>
        <taxon>Bifurcata</taxon>
        <taxon>Unidentata</taxon>
        <taxon>Episquamata</taxon>
        <taxon>Toxicofera</taxon>
        <taxon>Serpentes</taxon>
        <taxon>Colubroidea</taxon>
        <taxon>Viperidae</taxon>
        <taxon>Crotalinae</taxon>
        <taxon>Crotalus</taxon>
    </lineage>
</organism>
<keyword evidence="2" id="KW-0460">Magnesium</keyword>
<feature type="compositionally biased region" description="Basic and acidic residues" evidence="3">
    <location>
        <begin position="48"/>
        <end position="66"/>
    </location>
</feature>
<sequence>METETRLRSAFWVTWFCPAHLPQSMREFFFAATTAPEMPREGEEENEKMEGERDEEGFWKREEGRSSRLRQQAPSEAARGVAEAGEEAEEAATKALFWKHIFKMEELEDSSKRIFLEPYNYLLQLPGKQVRSKLSQAFNHWLNVPEDKLQIIIEVTEMLHNASLLIDDIEDNSKLRRGFPVAHSIYGIP</sequence>
<name>A0AAW1CDE5_CROAD</name>
<dbReference type="PANTHER" id="PTHR12001">
    <property type="entry name" value="GERANYLGERANYL PYROPHOSPHATE SYNTHASE"/>
    <property type="match status" value="1"/>
</dbReference>
<proteinExistence type="predicted"/>
<dbReference type="Pfam" id="PF00348">
    <property type="entry name" value="polyprenyl_synt"/>
    <property type="match status" value="1"/>
</dbReference>
<reference evidence="4 5" key="1">
    <citation type="journal article" date="2024" name="Proc. Natl. Acad. Sci. U.S.A.">
        <title>The genetic regulatory architecture and epigenomic basis for age-related changes in rattlesnake venom.</title>
        <authorList>
            <person name="Hogan M.P."/>
            <person name="Holding M.L."/>
            <person name="Nystrom G.S."/>
            <person name="Colston T.J."/>
            <person name="Bartlett D.A."/>
            <person name="Mason A.J."/>
            <person name="Ellsworth S.A."/>
            <person name="Rautsaw R.M."/>
            <person name="Lawrence K.C."/>
            <person name="Strickland J.L."/>
            <person name="He B."/>
            <person name="Fraser P."/>
            <person name="Margres M.J."/>
            <person name="Gilbert D.M."/>
            <person name="Gibbs H.L."/>
            <person name="Parkinson C.L."/>
            <person name="Rokyta D.R."/>
        </authorList>
    </citation>
    <scope>NUCLEOTIDE SEQUENCE [LARGE SCALE GENOMIC DNA]</scope>
    <source>
        <strain evidence="4">DRR0105</strain>
    </source>
</reference>
<protein>
    <submittedName>
        <fullName evidence="4">Geranylgeranyl pyrophosphate synthase</fullName>
    </submittedName>
</protein>
<comment type="caution">
    <text evidence="4">The sequence shown here is derived from an EMBL/GenBank/DDBJ whole genome shotgun (WGS) entry which is preliminary data.</text>
</comment>
<dbReference type="InterPro" id="IPR000092">
    <property type="entry name" value="Polyprenyl_synt"/>
</dbReference>
<dbReference type="SUPFAM" id="SSF48576">
    <property type="entry name" value="Terpenoid synthases"/>
    <property type="match status" value="1"/>
</dbReference>
<dbReference type="GO" id="GO:0008299">
    <property type="term" value="P:isoprenoid biosynthetic process"/>
    <property type="evidence" value="ECO:0007669"/>
    <property type="project" value="InterPro"/>
</dbReference>
<accession>A0AAW1CDE5</accession>
<dbReference type="GO" id="GO:0004659">
    <property type="term" value="F:prenyltransferase activity"/>
    <property type="evidence" value="ECO:0007669"/>
    <property type="project" value="InterPro"/>
</dbReference>
<keyword evidence="1" id="KW-0479">Metal-binding</keyword>
<evidence type="ECO:0000256" key="2">
    <source>
        <dbReference type="ARBA" id="ARBA00022842"/>
    </source>
</evidence>
<evidence type="ECO:0000256" key="3">
    <source>
        <dbReference type="SAM" id="MobiDB-lite"/>
    </source>
</evidence>
<evidence type="ECO:0000256" key="1">
    <source>
        <dbReference type="ARBA" id="ARBA00022723"/>
    </source>
</evidence>
<feature type="region of interest" description="Disordered" evidence="3">
    <location>
        <begin position="37"/>
        <end position="79"/>
    </location>
</feature>
<dbReference type="PANTHER" id="PTHR12001:SF44">
    <property type="entry name" value="GERANYLGERANYL PYROPHOSPHATE SYNTHASE"/>
    <property type="match status" value="1"/>
</dbReference>
<dbReference type="AlphaFoldDB" id="A0AAW1CDE5"/>
<dbReference type="InterPro" id="IPR033749">
    <property type="entry name" value="Polyprenyl_synt_CS"/>
</dbReference>
<dbReference type="InterPro" id="IPR008949">
    <property type="entry name" value="Isoprenoid_synthase_dom_sf"/>
</dbReference>
<dbReference type="EMBL" id="JAOTOJ010000001">
    <property type="protein sequence ID" value="KAK9411795.1"/>
    <property type="molecule type" value="Genomic_DNA"/>
</dbReference>
<dbReference type="GO" id="GO:0046872">
    <property type="term" value="F:metal ion binding"/>
    <property type="evidence" value="ECO:0007669"/>
    <property type="project" value="UniProtKB-KW"/>
</dbReference>
<dbReference type="Gene3D" id="1.10.600.10">
    <property type="entry name" value="Farnesyl Diphosphate Synthase"/>
    <property type="match status" value="1"/>
</dbReference>
<evidence type="ECO:0000313" key="4">
    <source>
        <dbReference type="EMBL" id="KAK9411795.1"/>
    </source>
</evidence>
<evidence type="ECO:0000313" key="5">
    <source>
        <dbReference type="Proteomes" id="UP001474421"/>
    </source>
</evidence>
<dbReference type="Proteomes" id="UP001474421">
    <property type="component" value="Unassembled WGS sequence"/>
</dbReference>